<dbReference type="RefSeq" id="WP_164043790.1">
    <property type="nucleotide sequence ID" value="NZ_JAAGNZ010000005.1"/>
</dbReference>
<evidence type="ECO:0000313" key="1">
    <source>
        <dbReference type="EMBL" id="NEU70480.1"/>
    </source>
</evidence>
<dbReference type="Proteomes" id="UP000477386">
    <property type="component" value="Unassembled WGS sequence"/>
</dbReference>
<dbReference type="EMBL" id="JAAGNZ010000005">
    <property type="protein sequence ID" value="NEU70480.1"/>
    <property type="molecule type" value="Genomic_DNA"/>
</dbReference>
<gene>
    <name evidence="1" type="ORF">GK091_26675</name>
</gene>
<accession>A0A6M0IQ62</accession>
<name>A0A6M0IQ62_9BACT</name>
<proteinExistence type="predicted"/>
<dbReference type="AlphaFoldDB" id="A0A6M0IQ62"/>
<reference evidence="1 2" key="1">
    <citation type="submission" date="2020-02" db="EMBL/GenBank/DDBJ databases">
        <title>Draft genome sequence of two Spirosoma agri KCTC 52727 and Spirosoma terrae KCTC 52035.</title>
        <authorList>
            <person name="Rojas J."/>
            <person name="Ambika Manirajan B."/>
            <person name="Ratering S."/>
            <person name="Suarez C."/>
            <person name="Schnell S."/>
        </authorList>
    </citation>
    <scope>NUCLEOTIDE SEQUENCE [LARGE SCALE GENOMIC DNA]</scope>
    <source>
        <strain evidence="1 2">KCTC 52727</strain>
    </source>
</reference>
<comment type="caution">
    <text evidence="1">The sequence shown here is derived from an EMBL/GenBank/DDBJ whole genome shotgun (WGS) entry which is preliminary data.</text>
</comment>
<protein>
    <submittedName>
        <fullName evidence="1">Uncharacterized protein</fullName>
    </submittedName>
</protein>
<sequence length="71" mass="7985">MTTSSTYKPLADQLEIDHGSAILEELTGQTLHRKGQPVRLFDQTVKTLEAYYPADDTGKPYVQDFQINGLE</sequence>
<organism evidence="1 2">
    <name type="scientific">Spirosoma agri</name>
    <dbReference type="NCBI Taxonomy" id="1987381"/>
    <lineage>
        <taxon>Bacteria</taxon>
        <taxon>Pseudomonadati</taxon>
        <taxon>Bacteroidota</taxon>
        <taxon>Cytophagia</taxon>
        <taxon>Cytophagales</taxon>
        <taxon>Cytophagaceae</taxon>
        <taxon>Spirosoma</taxon>
    </lineage>
</organism>
<evidence type="ECO:0000313" key="2">
    <source>
        <dbReference type="Proteomes" id="UP000477386"/>
    </source>
</evidence>
<keyword evidence="2" id="KW-1185">Reference proteome</keyword>